<evidence type="ECO:0000256" key="9">
    <source>
        <dbReference type="PROSITE-ProRule" id="PRU00958"/>
    </source>
</evidence>
<comment type="catalytic activity">
    <reaction evidence="8">
        <text>guanosine(26) in tRNA + 2 S-adenosyl-L-methionine = N(2)-dimethylguanosine(26) in tRNA + 2 S-adenosyl-L-homocysteine + 2 H(+)</text>
        <dbReference type="Rhea" id="RHEA:43140"/>
        <dbReference type="Rhea" id="RHEA-COMP:10359"/>
        <dbReference type="Rhea" id="RHEA-COMP:10360"/>
        <dbReference type="ChEBI" id="CHEBI:15378"/>
        <dbReference type="ChEBI" id="CHEBI:57856"/>
        <dbReference type="ChEBI" id="CHEBI:59789"/>
        <dbReference type="ChEBI" id="CHEBI:74269"/>
        <dbReference type="ChEBI" id="CHEBI:74513"/>
        <dbReference type="EC" id="2.1.1.216"/>
    </reaction>
</comment>
<keyword evidence="3 9" id="KW-0808">Transferase</keyword>
<feature type="compositionally biased region" description="Basic and acidic residues" evidence="10">
    <location>
        <begin position="86"/>
        <end position="98"/>
    </location>
</feature>
<dbReference type="EMBL" id="JAZHXJ010001241">
    <property type="protein sequence ID" value="KAL1845137.1"/>
    <property type="molecule type" value="Genomic_DNA"/>
</dbReference>
<evidence type="ECO:0000256" key="2">
    <source>
        <dbReference type="ARBA" id="ARBA00022603"/>
    </source>
</evidence>
<dbReference type="InterPro" id="IPR029063">
    <property type="entry name" value="SAM-dependent_MTases_sf"/>
</dbReference>
<dbReference type="SUPFAM" id="SSF53335">
    <property type="entry name" value="S-adenosyl-L-methionine-dependent methyltransferases"/>
    <property type="match status" value="1"/>
</dbReference>
<evidence type="ECO:0000256" key="3">
    <source>
        <dbReference type="ARBA" id="ARBA00022679"/>
    </source>
</evidence>
<evidence type="ECO:0000256" key="4">
    <source>
        <dbReference type="ARBA" id="ARBA00022691"/>
    </source>
</evidence>
<dbReference type="Gene3D" id="3.40.50.150">
    <property type="entry name" value="Vaccinia Virus protein VP39"/>
    <property type="match status" value="1"/>
</dbReference>
<sequence length="273" mass="29331">MASDAERDITAPPADKQVIVHDGKRYTTVKEGLAYILLPESAEEAARQPKDSDEVQNVFYNPIQQFNRDLTVLAIRAYGKERLREKLAMRQDKRSRFPDKKRKRHDANAGDSRPAKTQKVASHGEEAADPPRGDQLEQQQQHEPATGGGTDATAAASSAVGGAAAPAAAADAAEPTTTETTVDGPAEGDFSSQKVQAPHQPRFTILDALSATGLRALRYAHEIPFVTSVTSNDLLATATETIRLNVRHNGLQGRVHVSHDDAVAHMAAATSTT</sequence>
<evidence type="ECO:0000313" key="11">
    <source>
        <dbReference type="EMBL" id="KAL1845137.1"/>
    </source>
</evidence>
<keyword evidence="12" id="KW-1185">Reference proteome</keyword>
<evidence type="ECO:0000256" key="7">
    <source>
        <dbReference type="ARBA" id="ARBA00039099"/>
    </source>
</evidence>
<dbReference type="Proteomes" id="UP001586593">
    <property type="component" value="Unassembled WGS sequence"/>
</dbReference>
<keyword evidence="4 9" id="KW-0949">S-adenosyl-L-methionine</keyword>
<keyword evidence="5 9" id="KW-0819">tRNA processing</keyword>
<feature type="compositionally biased region" description="Basic and acidic residues" evidence="10">
    <location>
        <begin position="122"/>
        <end position="135"/>
    </location>
</feature>
<keyword evidence="6 9" id="KW-0694">RNA-binding</keyword>
<dbReference type="PANTHER" id="PTHR10631">
    <property type="entry name" value="N 2 ,N 2 -DIMETHYLGUANOSINE TRNA METHYLTRANSFERASE"/>
    <property type="match status" value="1"/>
</dbReference>
<evidence type="ECO:0000256" key="5">
    <source>
        <dbReference type="ARBA" id="ARBA00022694"/>
    </source>
</evidence>
<evidence type="ECO:0000256" key="10">
    <source>
        <dbReference type="SAM" id="MobiDB-lite"/>
    </source>
</evidence>
<evidence type="ECO:0000313" key="12">
    <source>
        <dbReference type="Proteomes" id="UP001586593"/>
    </source>
</evidence>
<accession>A0ABR3VU45</accession>
<proteinExistence type="inferred from homology"/>
<keyword evidence="2 9" id="KW-0489">Methyltransferase</keyword>
<dbReference type="EC" id="2.1.1.216" evidence="7"/>
<dbReference type="Pfam" id="PF02005">
    <property type="entry name" value="TRM"/>
    <property type="match status" value="1"/>
</dbReference>
<reference evidence="11 12" key="1">
    <citation type="journal article" date="2024" name="Commun. Biol.">
        <title>Comparative genomic analysis of thermophilic fungi reveals convergent evolutionary adaptations and gene losses.</title>
        <authorList>
            <person name="Steindorff A.S."/>
            <person name="Aguilar-Pontes M.V."/>
            <person name="Robinson A.J."/>
            <person name="Andreopoulos B."/>
            <person name="LaButti K."/>
            <person name="Kuo A."/>
            <person name="Mondo S."/>
            <person name="Riley R."/>
            <person name="Otillar R."/>
            <person name="Haridas S."/>
            <person name="Lipzen A."/>
            <person name="Grimwood J."/>
            <person name="Schmutz J."/>
            <person name="Clum A."/>
            <person name="Reid I.D."/>
            <person name="Moisan M.C."/>
            <person name="Butler G."/>
            <person name="Nguyen T.T.M."/>
            <person name="Dewar K."/>
            <person name="Conant G."/>
            <person name="Drula E."/>
            <person name="Henrissat B."/>
            <person name="Hansel C."/>
            <person name="Singer S."/>
            <person name="Hutchinson M.I."/>
            <person name="de Vries R.P."/>
            <person name="Natvig D.O."/>
            <person name="Powell A.J."/>
            <person name="Tsang A."/>
            <person name="Grigoriev I.V."/>
        </authorList>
    </citation>
    <scope>NUCLEOTIDE SEQUENCE [LARGE SCALE GENOMIC DNA]</scope>
    <source>
        <strain evidence="11 12">ATCC 24622</strain>
    </source>
</reference>
<evidence type="ECO:0000256" key="6">
    <source>
        <dbReference type="ARBA" id="ARBA00022884"/>
    </source>
</evidence>
<protein>
    <recommendedName>
        <fullName evidence="7">tRNA (guanine(26)-N(2))-dimethyltransferase</fullName>
        <ecNumber evidence="7">2.1.1.216</ecNumber>
    </recommendedName>
</protein>
<evidence type="ECO:0000256" key="8">
    <source>
        <dbReference type="ARBA" id="ARBA00051897"/>
    </source>
</evidence>
<dbReference type="InterPro" id="IPR002905">
    <property type="entry name" value="Trm1"/>
</dbReference>
<organism evidence="11 12">
    <name type="scientific">Phialemonium thermophilum</name>
    <dbReference type="NCBI Taxonomy" id="223376"/>
    <lineage>
        <taxon>Eukaryota</taxon>
        <taxon>Fungi</taxon>
        <taxon>Dikarya</taxon>
        <taxon>Ascomycota</taxon>
        <taxon>Pezizomycotina</taxon>
        <taxon>Sordariomycetes</taxon>
        <taxon>Sordariomycetidae</taxon>
        <taxon>Cephalothecales</taxon>
        <taxon>Cephalothecaceae</taxon>
        <taxon>Phialemonium</taxon>
    </lineage>
</organism>
<dbReference type="PROSITE" id="PS51626">
    <property type="entry name" value="SAM_MT_TRM1"/>
    <property type="match status" value="1"/>
</dbReference>
<evidence type="ECO:0000256" key="1">
    <source>
        <dbReference type="ARBA" id="ARBA00022555"/>
    </source>
</evidence>
<comment type="similarity">
    <text evidence="9">Belongs to the class I-like SAM-binding methyltransferase superfamily. Trm1 family.</text>
</comment>
<gene>
    <name evidence="11" type="ORF">VTK73DRAFT_1060</name>
</gene>
<feature type="compositionally biased region" description="Low complexity" evidence="10">
    <location>
        <begin position="151"/>
        <end position="187"/>
    </location>
</feature>
<name>A0ABR3VU45_9PEZI</name>
<keyword evidence="1 9" id="KW-0820">tRNA-binding</keyword>
<feature type="region of interest" description="Disordered" evidence="10">
    <location>
        <begin position="86"/>
        <end position="197"/>
    </location>
</feature>
<comment type="caution">
    <text evidence="11">The sequence shown here is derived from an EMBL/GenBank/DDBJ whole genome shotgun (WGS) entry which is preliminary data.</text>
</comment>
<dbReference type="PANTHER" id="PTHR10631:SF3">
    <property type="entry name" value="TRNA (GUANINE(26)-N(2))-DIMETHYLTRANSFERASE"/>
    <property type="match status" value="1"/>
</dbReference>